<evidence type="ECO:0000313" key="2">
    <source>
        <dbReference type="EMBL" id="KFD70455.1"/>
    </source>
</evidence>
<evidence type="ECO:0000313" key="1">
    <source>
        <dbReference type="EMBL" id="KFD58192.1"/>
    </source>
</evidence>
<name>A0A085MLU6_9BILA</name>
<reference evidence="1 3" key="1">
    <citation type="journal article" date="2014" name="Nat. Genet.">
        <title>Genome and transcriptome of the porcine whipworm Trichuris suis.</title>
        <authorList>
            <person name="Jex A.R."/>
            <person name="Nejsum P."/>
            <person name="Schwarz E.M."/>
            <person name="Hu L."/>
            <person name="Young N.D."/>
            <person name="Hall R.S."/>
            <person name="Korhonen P.K."/>
            <person name="Liao S."/>
            <person name="Thamsborg S."/>
            <person name="Xia J."/>
            <person name="Xu P."/>
            <person name="Wang S."/>
            <person name="Scheerlinck J.P."/>
            <person name="Hofmann A."/>
            <person name="Sternberg P.W."/>
            <person name="Wang J."/>
            <person name="Gasser R.B."/>
        </authorList>
    </citation>
    <scope>NUCLEOTIDE SEQUENCE [LARGE SCALE GENOMIC DNA]</scope>
    <source>
        <strain evidence="2">DCEP-RM93F</strain>
        <strain evidence="1">DCEP-RM93M</strain>
    </source>
</reference>
<sequence length="99" mass="10981">MLRSVCFFKQVHVCRYEVTNFSFIIMVFPECFPEKIAHQPSACHGDPRSLALAASSYCEQQQKNAGLVTFVPGIWPPTAAIPASCYSIVMIDNPVTDDP</sequence>
<dbReference type="AlphaFoldDB" id="A0A085MLU6"/>
<gene>
    <name evidence="1" type="ORF">M513_00955</name>
    <name evidence="2" type="ORF">M514_00955</name>
</gene>
<proteinExistence type="predicted"/>
<dbReference type="Proteomes" id="UP000030758">
    <property type="component" value="Unassembled WGS sequence"/>
</dbReference>
<accession>A0A085MLU6</accession>
<dbReference type="EMBL" id="KL363185">
    <property type="protein sequence ID" value="KFD58192.1"/>
    <property type="molecule type" value="Genomic_DNA"/>
</dbReference>
<organism evidence="1 3">
    <name type="scientific">Trichuris suis</name>
    <name type="common">pig whipworm</name>
    <dbReference type="NCBI Taxonomy" id="68888"/>
    <lineage>
        <taxon>Eukaryota</taxon>
        <taxon>Metazoa</taxon>
        <taxon>Ecdysozoa</taxon>
        <taxon>Nematoda</taxon>
        <taxon>Enoplea</taxon>
        <taxon>Dorylaimia</taxon>
        <taxon>Trichinellida</taxon>
        <taxon>Trichuridae</taxon>
        <taxon>Trichuris</taxon>
    </lineage>
</organism>
<protein>
    <submittedName>
        <fullName evidence="1">Uncharacterized protein</fullName>
    </submittedName>
</protein>
<dbReference type="EMBL" id="KL367487">
    <property type="protein sequence ID" value="KFD70455.1"/>
    <property type="molecule type" value="Genomic_DNA"/>
</dbReference>
<evidence type="ECO:0000313" key="3">
    <source>
        <dbReference type="Proteomes" id="UP000030764"/>
    </source>
</evidence>
<keyword evidence="3" id="KW-1185">Reference proteome</keyword>
<dbReference type="Proteomes" id="UP000030764">
    <property type="component" value="Unassembled WGS sequence"/>
</dbReference>